<name>F8EZZ1_GRAC1</name>
<dbReference type="GO" id="GO:0005737">
    <property type="term" value="C:cytoplasm"/>
    <property type="evidence" value="ECO:0007669"/>
    <property type="project" value="UniProtKB-SubCell"/>
</dbReference>
<dbReference type="RefSeq" id="WP_013967816.1">
    <property type="nucleotide sequence ID" value="NC_015732.1"/>
</dbReference>
<dbReference type="eggNOG" id="COG2262">
    <property type="taxonomic scope" value="Bacteria"/>
</dbReference>
<dbReference type="InterPro" id="IPR016496">
    <property type="entry name" value="GTPase_HflX"/>
</dbReference>
<dbReference type="InterPro" id="IPR032305">
    <property type="entry name" value="GTP-bd_M"/>
</dbReference>
<accession>F8EZZ1</accession>
<dbReference type="KEGG" id="scd:Spica_0340"/>
<evidence type="ECO:0000313" key="10">
    <source>
        <dbReference type="EMBL" id="AEJ18504.1"/>
    </source>
</evidence>
<dbReference type="NCBIfam" id="TIGR03156">
    <property type="entry name" value="GTP_HflX"/>
    <property type="match status" value="1"/>
</dbReference>
<dbReference type="Pfam" id="PF16360">
    <property type="entry name" value="GTP-bdg_M"/>
    <property type="match status" value="1"/>
</dbReference>
<dbReference type="InterPro" id="IPR025121">
    <property type="entry name" value="GTPase_HflX_N"/>
</dbReference>
<feature type="binding site" evidence="6">
    <location>
        <begin position="211"/>
        <end position="218"/>
    </location>
    <ligand>
        <name>GTP</name>
        <dbReference type="ChEBI" id="CHEBI:37565"/>
    </ligand>
</feature>
<feature type="binding site" evidence="7">
    <location>
        <position position="238"/>
    </location>
    <ligand>
        <name>Mg(2+)</name>
        <dbReference type="ChEBI" id="CHEBI:18420"/>
    </ligand>
</feature>
<evidence type="ECO:0000256" key="2">
    <source>
        <dbReference type="ARBA" id="ARBA00022741"/>
    </source>
</evidence>
<feature type="binding site" evidence="6">
    <location>
        <begin position="258"/>
        <end position="261"/>
    </location>
    <ligand>
        <name>GTP</name>
        <dbReference type="ChEBI" id="CHEBI:37565"/>
    </ligand>
</feature>
<comment type="function">
    <text evidence="5">GTPase that associates with the 50S ribosomal subunit and may have a role during protein synthesis or ribosome biogenesis.</text>
</comment>
<dbReference type="InterPro" id="IPR030394">
    <property type="entry name" value="G_HFLX_dom"/>
</dbReference>
<evidence type="ECO:0000313" key="11">
    <source>
        <dbReference type="Proteomes" id="UP000000503"/>
    </source>
</evidence>
<dbReference type="Proteomes" id="UP000000503">
    <property type="component" value="Chromosome"/>
</dbReference>
<comment type="subcellular location">
    <subcellularLocation>
        <location evidence="5">Cytoplasm</location>
    </subcellularLocation>
    <text evidence="5">May associate with membranes.</text>
</comment>
<dbReference type="PROSITE" id="PS51705">
    <property type="entry name" value="G_HFLX"/>
    <property type="match status" value="1"/>
</dbReference>
<feature type="binding site" evidence="6">
    <location>
        <begin position="349"/>
        <end position="351"/>
    </location>
    <ligand>
        <name>GTP</name>
        <dbReference type="ChEBI" id="CHEBI:37565"/>
    </ligand>
</feature>
<keyword evidence="1 7" id="KW-0479">Metal-binding</keyword>
<dbReference type="GO" id="GO:0043022">
    <property type="term" value="F:ribosome binding"/>
    <property type="evidence" value="ECO:0007669"/>
    <property type="project" value="TreeGrafter"/>
</dbReference>
<evidence type="ECO:0000256" key="1">
    <source>
        <dbReference type="ARBA" id="ARBA00022723"/>
    </source>
</evidence>
<dbReference type="HOGENOM" id="CLU_019597_1_0_12"/>
<dbReference type="STRING" id="744872.Spica_0340"/>
<evidence type="ECO:0000256" key="3">
    <source>
        <dbReference type="ARBA" id="ARBA00022842"/>
    </source>
</evidence>
<comment type="cofactor">
    <cofactor evidence="7">
        <name>Mg(2+)</name>
        <dbReference type="ChEBI" id="CHEBI:18420"/>
    </cofactor>
</comment>
<dbReference type="CDD" id="cd01878">
    <property type="entry name" value="HflX"/>
    <property type="match status" value="1"/>
</dbReference>
<reference evidence="11" key="1">
    <citation type="journal article" date="2013" name="Stand. Genomic Sci.">
        <title>Genome sequence of the thermophilic fresh-water bacterium Spirochaeta caldaria type strain (H1(T)), reclassification of Spirochaeta caldaria, Spirochaeta stenostrepta, and Spirochaeta zuelzerae in the genus Treponema as Treponema caldaria comb. nov., Treponema stenostrepta comb. nov., and Treponema zuelzerae comb. nov., and emendation of the genus Treponema.</title>
        <authorList>
            <person name="Abt B."/>
            <person name="Goker M."/>
            <person name="Scheuner C."/>
            <person name="Han C."/>
            <person name="Lu M."/>
            <person name="Misra M."/>
            <person name="Lapidus A."/>
            <person name="Nolan M."/>
            <person name="Lucas S."/>
            <person name="Hammon N."/>
            <person name="Deshpande S."/>
            <person name="Cheng J.F."/>
            <person name="Tapia R."/>
            <person name="Goodwin L.A."/>
            <person name="Pitluck S."/>
            <person name="Liolios K."/>
            <person name="Pagani I."/>
            <person name="Ivanova N."/>
            <person name="Mavromatis K."/>
            <person name="Mikhailova N."/>
            <person name="Huntemann M."/>
            <person name="Pati A."/>
            <person name="Chen A."/>
            <person name="Palaniappan K."/>
            <person name="Land M."/>
            <person name="Hauser L."/>
            <person name="Jeffries C.D."/>
            <person name="Rohde M."/>
            <person name="Spring S."/>
            <person name="Gronow S."/>
            <person name="Detter J.C."/>
            <person name="Bristow J."/>
            <person name="Eisen J.A."/>
            <person name="Markowitz V."/>
            <person name="Hugenholtz P."/>
            <person name="Kyrpides N.C."/>
            <person name="Woyke T."/>
            <person name="Klenk H.P."/>
        </authorList>
    </citation>
    <scope>NUCLEOTIDE SEQUENCE</scope>
    <source>
        <strain evidence="11">ATCC 51460 / DSM 7334 / H1</strain>
    </source>
</reference>
<dbReference type="PANTHER" id="PTHR10229">
    <property type="entry name" value="GTP-BINDING PROTEIN HFLX"/>
    <property type="match status" value="1"/>
</dbReference>
<keyword evidence="11" id="KW-1185">Reference proteome</keyword>
<comment type="subunit">
    <text evidence="5">Monomer. Associates with the 50S ribosomal subunit.</text>
</comment>
<dbReference type="Pfam" id="PF01926">
    <property type="entry name" value="MMR_HSR1"/>
    <property type="match status" value="1"/>
</dbReference>
<evidence type="ECO:0000259" key="9">
    <source>
        <dbReference type="PROSITE" id="PS51705"/>
    </source>
</evidence>
<dbReference type="Gene3D" id="3.40.50.11060">
    <property type="entry name" value="GTPase HflX, N-terminal domain"/>
    <property type="match status" value="1"/>
</dbReference>
<dbReference type="InterPro" id="IPR006073">
    <property type="entry name" value="GTP-bd"/>
</dbReference>
<dbReference type="HAMAP" id="MF_00900">
    <property type="entry name" value="GTPase_HflX"/>
    <property type="match status" value="1"/>
</dbReference>
<keyword evidence="8" id="KW-0175">Coiled coil</keyword>
<dbReference type="PIRSF" id="PIRSF006809">
    <property type="entry name" value="GTP-binding_hflX_prd"/>
    <property type="match status" value="1"/>
</dbReference>
<dbReference type="Pfam" id="PF13167">
    <property type="entry name" value="GTP-bdg_N"/>
    <property type="match status" value="1"/>
</dbReference>
<protein>
    <recommendedName>
        <fullName evidence="5">GTPase HflX</fullName>
    </recommendedName>
    <alternativeName>
        <fullName evidence="5">GTP-binding protein HflX</fullName>
    </alternativeName>
</protein>
<evidence type="ECO:0000256" key="5">
    <source>
        <dbReference type="HAMAP-Rule" id="MF_00900"/>
    </source>
</evidence>
<dbReference type="GO" id="GO:0005525">
    <property type="term" value="F:GTP binding"/>
    <property type="evidence" value="ECO:0007669"/>
    <property type="project" value="UniProtKB-UniRule"/>
</dbReference>
<keyword evidence="2 5" id="KW-0547">Nucleotide-binding</keyword>
<dbReference type="InterPro" id="IPR042108">
    <property type="entry name" value="GTPase_HflX_N_sf"/>
</dbReference>
<proteinExistence type="inferred from homology"/>
<keyword evidence="5" id="KW-0963">Cytoplasm</keyword>
<feature type="coiled-coil region" evidence="8">
    <location>
        <begin position="164"/>
        <end position="198"/>
    </location>
</feature>
<sequence length="423" mass="47696">MQELISIEPEPQKAYLIGIRDGSMDDAEAQSLARELAGLAETLGVCILDQSIVKIREKHPKYGMGLGKAEEIAERARELGVDCLIFDQDITPSQQRNWEELTGISAIDRQELIIQIFASRARTREAELQIELAQLKHSLPRLTHKYIDLSRQRGGRYGTKGAGETKLELDRRSILRRIHQLEAEIKEVRQHRSTQRKKREKIPIPTCALVGYTNAGKSSLLNAMTNAEVLAEDKLFATLDPTTRRLEIGRGQPVLLTDTVGFIRRLPHDLVDAFHATLEEAALADILLIVLDAADPDVDRHYDTTLGVLKELGAEQTPKIIILNKIDKVSSPERLQELEKQYSDSVSISALNRTGLDTLARRIDLLISGASCRFRFPVNRHDLVAQLHRSGTVLAEHYEETYIEVEARLGQRMLGTLQEWRID</sequence>
<feature type="binding site" evidence="6">
    <location>
        <begin position="236"/>
        <end position="240"/>
    </location>
    <ligand>
        <name>GTP</name>
        <dbReference type="ChEBI" id="CHEBI:37565"/>
    </ligand>
</feature>
<feature type="domain" description="Hflx-type G" evidence="9">
    <location>
        <begin position="205"/>
        <end position="371"/>
    </location>
</feature>
<feature type="binding site" evidence="6">
    <location>
        <begin position="324"/>
        <end position="327"/>
    </location>
    <ligand>
        <name>GTP</name>
        <dbReference type="ChEBI" id="CHEBI:37565"/>
    </ligand>
</feature>
<feature type="binding site" evidence="7">
    <location>
        <position position="218"/>
    </location>
    <ligand>
        <name>Mg(2+)</name>
        <dbReference type="ChEBI" id="CHEBI:18420"/>
    </ligand>
</feature>
<keyword evidence="4 5" id="KW-0342">GTP-binding</keyword>
<organism evidence="10 11">
    <name type="scientific">Gracilinema caldarium (strain ATCC 51460 / DSM 7334 / H1)</name>
    <name type="common">Treponema caldarium</name>
    <dbReference type="NCBI Taxonomy" id="744872"/>
    <lineage>
        <taxon>Bacteria</taxon>
        <taxon>Pseudomonadati</taxon>
        <taxon>Spirochaetota</taxon>
        <taxon>Spirochaetia</taxon>
        <taxon>Spirochaetales</taxon>
        <taxon>Breznakiellaceae</taxon>
        <taxon>Gracilinema</taxon>
    </lineage>
</organism>
<dbReference type="GO" id="GO:0046872">
    <property type="term" value="F:metal ion binding"/>
    <property type="evidence" value="ECO:0007669"/>
    <property type="project" value="UniProtKB-KW"/>
</dbReference>
<dbReference type="GO" id="GO:0003924">
    <property type="term" value="F:GTPase activity"/>
    <property type="evidence" value="ECO:0007669"/>
    <property type="project" value="UniProtKB-UniRule"/>
</dbReference>
<dbReference type="AlphaFoldDB" id="F8EZZ1"/>
<evidence type="ECO:0000256" key="8">
    <source>
        <dbReference type="SAM" id="Coils"/>
    </source>
</evidence>
<dbReference type="Gene3D" id="3.40.50.300">
    <property type="entry name" value="P-loop containing nucleotide triphosphate hydrolases"/>
    <property type="match status" value="1"/>
</dbReference>
<evidence type="ECO:0000256" key="6">
    <source>
        <dbReference type="PIRSR" id="PIRSR006809-1"/>
    </source>
</evidence>
<evidence type="ECO:0000256" key="7">
    <source>
        <dbReference type="PIRSR" id="PIRSR006809-2"/>
    </source>
</evidence>
<dbReference type="PANTHER" id="PTHR10229:SF0">
    <property type="entry name" value="GTP-BINDING PROTEIN 6-RELATED"/>
    <property type="match status" value="1"/>
</dbReference>
<evidence type="ECO:0000256" key="4">
    <source>
        <dbReference type="ARBA" id="ARBA00023134"/>
    </source>
</evidence>
<keyword evidence="3 7" id="KW-0460">Magnesium</keyword>
<dbReference type="OrthoDB" id="9812272at2"/>
<dbReference type="PRINTS" id="PR00326">
    <property type="entry name" value="GTP1OBG"/>
</dbReference>
<dbReference type="InterPro" id="IPR027417">
    <property type="entry name" value="P-loop_NTPase"/>
</dbReference>
<dbReference type="SUPFAM" id="SSF52540">
    <property type="entry name" value="P-loop containing nucleoside triphosphate hydrolases"/>
    <property type="match status" value="1"/>
</dbReference>
<comment type="similarity">
    <text evidence="5">Belongs to the TRAFAC class OBG-HflX-like GTPase superfamily. HflX GTPase family.</text>
</comment>
<dbReference type="Gene3D" id="6.10.250.2860">
    <property type="match status" value="1"/>
</dbReference>
<dbReference type="EMBL" id="CP002868">
    <property type="protein sequence ID" value="AEJ18504.1"/>
    <property type="molecule type" value="Genomic_DNA"/>
</dbReference>
<gene>
    <name evidence="5" type="primary">hflX</name>
    <name evidence="10" type="ordered locus">Spica_0340</name>
</gene>